<organism evidence="3 4">
    <name type="scientific">Paenibacillus agilis</name>
    <dbReference type="NCBI Taxonomy" id="3020863"/>
    <lineage>
        <taxon>Bacteria</taxon>
        <taxon>Bacillati</taxon>
        <taxon>Bacillota</taxon>
        <taxon>Bacilli</taxon>
        <taxon>Bacillales</taxon>
        <taxon>Paenibacillaceae</taxon>
        <taxon>Paenibacillus</taxon>
    </lineage>
</organism>
<comment type="caution">
    <text evidence="3">The sequence shown here is derived from an EMBL/GenBank/DDBJ whole genome shotgun (WGS) entry which is preliminary data.</text>
</comment>
<evidence type="ECO:0000256" key="2">
    <source>
        <dbReference type="SAM" id="Phobius"/>
    </source>
</evidence>
<protein>
    <submittedName>
        <fullName evidence="3">Uncharacterized protein</fullName>
    </submittedName>
</protein>
<evidence type="ECO:0000313" key="4">
    <source>
        <dbReference type="Proteomes" id="UP000318102"/>
    </source>
</evidence>
<feature type="region of interest" description="Disordered" evidence="1">
    <location>
        <begin position="45"/>
        <end position="66"/>
    </location>
</feature>
<dbReference type="AlphaFoldDB" id="A0A559J1M8"/>
<gene>
    <name evidence="3" type="ORF">FPZ44_12155</name>
</gene>
<keyword evidence="4" id="KW-1185">Reference proteome</keyword>
<sequence length="66" mass="7360">MIATDYDLIPINTTLESTVIAGLLLLVVCAVFPLLKYNQALRQTGSPRRKKQANKQSLLPDKEALY</sequence>
<keyword evidence="2" id="KW-0812">Transmembrane</keyword>
<feature type="transmembrane region" description="Helical" evidence="2">
    <location>
        <begin position="17"/>
        <end position="35"/>
    </location>
</feature>
<dbReference type="Proteomes" id="UP000318102">
    <property type="component" value="Unassembled WGS sequence"/>
</dbReference>
<name>A0A559J1M8_9BACL</name>
<proteinExistence type="predicted"/>
<accession>A0A559J1M8</accession>
<keyword evidence="2" id="KW-1133">Transmembrane helix</keyword>
<reference evidence="3 4" key="1">
    <citation type="submission" date="2019-07" db="EMBL/GenBank/DDBJ databases">
        <authorList>
            <person name="Kim J."/>
        </authorList>
    </citation>
    <scope>NUCLEOTIDE SEQUENCE [LARGE SCALE GENOMIC DNA]</scope>
    <source>
        <strain evidence="3 4">N4</strain>
    </source>
</reference>
<dbReference type="EMBL" id="VNJK01000001">
    <property type="protein sequence ID" value="TVX93746.1"/>
    <property type="molecule type" value="Genomic_DNA"/>
</dbReference>
<keyword evidence="2" id="KW-0472">Membrane</keyword>
<evidence type="ECO:0000256" key="1">
    <source>
        <dbReference type="SAM" id="MobiDB-lite"/>
    </source>
</evidence>
<evidence type="ECO:0000313" key="3">
    <source>
        <dbReference type="EMBL" id="TVX93746.1"/>
    </source>
</evidence>